<proteinExistence type="predicted"/>
<dbReference type="AlphaFoldDB" id="A0A0K2UJ46"/>
<reference evidence="1" key="1">
    <citation type="submission" date="2014-05" db="EMBL/GenBank/DDBJ databases">
        <authorList>
            <person name="Chronopoulou M."/>
        </authorList>
    </citation>
    <scope>NUCLEOTIDE SEQUENCE</scope>
    <source>
        <tissue evidence="1">Whole organism</tissue>
    </source>
</reference>
<sequence>MDYNYYQNKNQCGDRSLNTYDRVVKRQFQVSDKFEEGFPRLVPHLWKGSPEELERSIGQELADRERRRGAVERLYADVERQVHERFSKTFCPNYGITPFDLTLNAEEEKRGFSMPKNTKGHFQTSAPIPSLIQEEDVIPIQDEEAPSMQSQKLRTHKVEPKNLEEHEENLPRRVFGNYRMALAMGNQAETEIENLKENPGSTEKVQMRKKIQKRYNDGFTIYETRYYRPRSYPSGNSSKRNPL</sequence>
<organism evidence="1">
    <name type="scientific">Lepeophtheirus salmonis</name>
    <name type="common">Salmon louse</name>
    <name type="synonym">Caligus salmonis</name>
    <dbReference type="NCBI Taxonomy" id="72036"/>
    <lineage>
        <taxon>Eukaryota</taxon>
        <taxon>Metazoa</taxon>
        <taxon>Ecdysozoa</taxon>
        <taxon>Arthropoda</taxon>
        <taxon>Crustacea</taxon>
        <taxon>Multicrustacea</taxon>
        <taxon>Hexanauplia</taxon>
        <taxon>Copepoda</taxon>
        <taxon>Siphonostomatoida</taxon>
        <taxon>Caligidae</taxon>
        <taxon>Lepeophtheirus</taxon>
    </lineage>
</organism>
<accession>A0A0K2UJ46</accession>
<protein>
    <submittedName>
        <fullName evidence="1">Uncharacterized protein</fullName>
    </submittedName>
</protein>
<name>A0A0K2UJ46_LEPSM</name>
<evidence type="ECO:0000313" key="1">
    <source>
        <dbReference type="EMBL" id="CDW38324.1"/>
    </source>
</evidence>
<dbReference type="EMBL" id="HACA01020963">
    <property type="protein sequence ID" value="CDW38324.1"/>
    <property type="molecule type" value="Transcribed_RNA"/>
</dbReference>